<dbReference type="Gene3D" id="1.20.140.10">
    <property type="entry name" value="Butyryl-CoA Dehydrogenase, subunit A, domain 3"/>
    <property type="match status" value="1"/>
</dbReference>
<organism evidence="7 8">
    <name type="scientific">Actinoalloteichus fjordicus</name>
    <dbReference type="NCBI Taxonomy" id="1612552"/>
    <lineage>
        <taxon>Bacteria</taxon>
        <taxon>Bacillati</taxon>
        <taxon>Actinomycetota</taxon>
        <taxon>Actinomycetes</taxon>
        <taxon>Pseudonocardiales</taxon>
        <taxon>Pseudonocardiaceae</taxon>
        <taxon>Actinoalloteichus</taxon>
    </lineage>
</organism>
<keyword evidence="3" id="KW-0274">FAD</keyword>
<keyword evidence="2" id="KW-0285">Flavoprotein</keyword>
<dbReference type="Pfam" id="PF00441">
    <property type="entry name" value="Acyl-CoA_dh_1"/>
    <property type="match status" value="1"/>
</dbReference>
<dbReference type="InterPro" id="IPR050741">
    <property type="entry name" value="Acyl-CoA_dehydrogenase"/>
</dbReference>
<keyword evidence="8" id="KW-1185">Reference proteome</keyword>
<gene>
    <name evidence="7" type="ORF">UA74_07750</name>
</gene>
<feature type="compositionally biased region" description="Pro residues" evidence="5">
    <location>
        <begin position="1"/>
        <end position="21"/>
    </location>
</feature>
<dbReference type="InterPro" id="IPR009075">
    <property type="entry name" value="AcylCo_DH/oxidase_C"/>
</dbReference>
<dbReference type="EMBL" id="CP016076">
    <property type="protein sequence ID" value="APU13619.1"/>
    <property type="molecule type" value="Genomic_DNA"/>
</dbReference>
<dbReference type="InterPro" id="IPR046373">
    <property type="entry name" value="Acyl-CoA_Oxase/DH_mid-dom_sf"/>
</dbReference>
<dbReference type="SUPFAM" id="SSF47203">
    <property type="entry name" value="Acyl-CoA dehydrogenase C-terminal domain-like"/>
    <property type="match status" value="1"/>
</dbReference>
<dbReference type="InterPro" id="IPR036250">
    <property type="entry name" value="AcylCo_DH-like_C"/>
</dbReference>
<dbReference type="AlphaFoldDB" id="A0AAC9LC43"/>
<name>A0AAC9LC43_9PSEU</name>
<feature type="domain" description="Acyl-CoA dehydrogenase/oxidase C-terminal" evidence="6">
    <location>
        <begin position="187"/>
        <end position="324"/>
    </location>
</feature>
<dbReference type="SUPFAM" id="SSF56645">
    <property type="entry name" value="Acyl-CoA dehydrogenase NM domain-like"/>
    <property type="match status" value="1"/>
</dbReference>
<comment type="similarity">
    <text evidence="1">Belongs to the acyl-CoA dehydrogenase family.</text>
</comment>
<evidence type="ECO:0000313" key="8">
    <source>
        <dbReference type="Proteomes" id="UP000185511"/>
    </source>
</evidence>
<dbReference type="RefSeq" id="WP_232237669.1">
    <property type="nucleotide sequence ID" value="NZ_CP016076.1"/>
</dbReference>
<reference evidence="8" key="1">
    <citation type="submission" date="2016-06" db="EMBL/GenBank/DDBJ databases">
        <title>Complete genome sequence of Actinoalloteichus fjordicus DSM 46855 (=ADI127-17), type strain of the new species Actinoalloteichus fjordicus.</title>
        <authorList>
            <person name="Ruckert C."/>
            <person name="Nouioui I."/>
            <person name="Willmese J."/>
            <person name="van Wezel G."/>
            <person name="Klenk H.-P."/>
            <person name="Kalinowski J."/>
            <person name="Zotchev S.B."/>
        </authorList>
    </citation>
    <scope>NUCLEOTIDE SEQUENCE [LARGE SCALE GENOMIC DNA]</scope>
    <source>
        <strain evidence="8">ADI127-7</strain>
    </source>
</reference>
<evidence type="ECO:0000256" key="2">
    <source>
        <dbReference type="ARBA" id="ARBA00022630"/>
    </source>
</evidence>
<dbReference type="PANTHER" id="PTHR48083:SF37">
    <property type="entry name" value="DEHYDROGENASE, PUTATIVE-RELATED"/>
    <property type="match status" value="1"/>
</dbReference>
<accession>A0AAC9LC43</accession>
<keyword evidence="4" id="KW-0560">Oxidoreductase</keyword>
<sequence length="349" mass="36724">MPTPKAAPMPPLLESAPPKPLPGSRTTSSVAAELRAIAAAGELELPRPGAGDTVGRWAALAALGRRDLVLARLAEGHTDALAILAEAGRTPVPDALYGVWAARSSGTGAQLTDGGLSGTVRFCSGATVLDRALVVAGDRLVEVDLSAEGVRARPDSWQAVGMDASDSADVEFDQVQVQADALVGPPGWYVTRPGFAFGGGGVAAVWLGGAAGIVDSVRTWLVEREHVDEHQCAHLGALHTTVRATEALLARAAELIDQPTRDSAGSAGRDHLDRPDQLETLIQTCRAAAERTACEVLDRAPKVAGPTPMCRDRRFAQRLADLLVYVRQHHAERDLATLGRRVLAGEHDR</sequence>
<feature type="region of interest" description="Disordered" evidence="5">
    <location>
        <begin position="1"/>
        <end position="28"/>
    </location>
</feature>
<dbReference type="Gene3D" id="2.40.110.10">
    <property type="entry name" value="Butyryl-CoA Dehydrogenase, subunit A, domain 2"/>
    <property type="match status" value="1"/>
</dbReference>
<protein>
    <submittedName>
        <fullName evidence="7">Acyl-CoA dehydrogenase</fullName>
    </submittedName>
</protein>
<proteinExistence type="inferred from homology"/>
<evidence type="ECO:0000256" key="4">
    <source>
        <dbReference type="ARBA" id="ARBA00023002"/>
    </source>
</evidence>
<evidence type="ECO:0000256" key="3">
    <source>
        <dbReference type="ARBA" id="ARBA00022827"/>
    </source>
</evidence>
<dbReference type="GO" id="GO:0005737">
    <property type="term" value="C:cytoplasm"/>
    <property type="evidence" value="ECO:0007669"/>
    <property type="project" value="TreeGrafter"/>
</dbReference>
<evidence type="ECO:0000259" key="6">
    <source>
        <dbReference type="Pfam" id="PF00441"/>
    </source>
</evidence>
<dbReference type="PANTHER" id="PTHR48083">
    <property type="entry name" value="MEDIUM-CHAIN SPECIFIC ACYL-COA DEHYDROGENASE, MITOCHONDRIAL-RELATED"/>
    <property type="match status" value="1"/>
</dbReference>
<evidence type="ECO:0000256" key="5">
    <source>
        <dbReference type="SAM" id="MobiDB-lite"/>
    </source>
</evidence>
<dbReference type="Proteomes" id="UP000185511">
    <property type="component" value="Chromosome"/>
</dbReference>
<dbReference type="InterPro" id="IPR009100">
    <property type="entry name" value="AcylCoA_DH/oxidase_NM_dom_sf"/>
</dbReference>
<dbReference type="GO" id="GO:0003995">
    <property type="term" value="F:acyl-CoA dehydrogenase activity"/>
    <property type="evidence" value="ECO:0007669"/>
    <property type="project" value="TreeGrafter"/>
</dbReference>
<dbReference type="KEGG" id="acad:UA74_07750"/>
<evidence type="ECO:0000313" key="7">
    <source>
        <dbReference type="EMBL" id="APU13619.1"/>
    </source>
</evidence>
<evidence type="ECO:0000256" key="1">
    <source>
        <dbReference type="ARBA" id="ARBA00009347"/>
    </source>
</evidence>
<dbReference type="GO" id="GO:0033539">
    <property type="term" value="P:fatty acid beta-oxidation using acyl-CoA dehydrogenase"/>
    <property type="evidence" value="ECO:0007669"/>
    <property type="project" value="TreeGrafter"/>
</dbReference>